<feature type="non-terminal residue" evidence="1">
    <location>
        <position position="1"/>
    </location>
</feature>
<organism evidence="1 2">
    <name type="scientific">Dallia pectoralis</name>
    <name type="common">Alaska blackfish</name>
    <dbReference type="NCBI Taxonomy" id="75939"/>
    <lineage>
        <taxon>Eukaryota</taxon>
        <taxon>Metazoa</taxon>
        <taxon>Chordata</taxon>
        <taxon>Craniata</taxon>
        <taxon>Vertebrata</taxon>
        <taxon>Euteleostomi</taxon>
        <taxon>Actinopterygii</taxon>
        <taxon>Neopterygii</taxon>
        <taxon>Teleostei</taxon>
        <taxon>Protacanthopterygii</taxon>
        <taxon>Esociformes</taxon>
        <taxon>Umbridae</taxon>
        <taxon>Dallia</taxon>
    </lineage>
</organism>
<evidence type="ECO:0000313" key="2">
    <source>
        <dbReference type="Proteomes" id="UP001157502"/>
    </source>
</evidence>
<accession>A0ACC2GM44</accession>
<name>A0ACC2GM44_DALPE</name>
<proteinExistence type="predicted"/>
<evidence type="ECO:0000313" key="1">
    <source>
        <dbReference type="EMBL" id="KAJ8004581.1"/>
    </source>
</evidence>
<dbReference type="Proteomes" id="UP001157502">
    <property type="component" value="Chromosome 11"/>
</dbReference>
<keyword evidence="2" id="KW-1185">Reference proteome</keyword>
<comment type="caution">
    <text evidence="1">The sequence shown here is derived from an EMBL/GenBank/DDBJ whole genome shotgun (WGS) entry which is preliminary data.</text>
</comment>
<reference evidence="1" key="1">
    <citation type="submission" date="2021-05" db="EMBL/GenBank/DDBJ databases">
        <authorList>
            <person name="Pan Q."/>
            <person name="Jouanno E."/>
            <person name="Zahm M."/>
            <person name="Klopp C."/>
            <person name="Cabau C."/>
            <person name="Louis A."/>
            <person name="Berthelot C."/>
            <person name="Parey E."/>
            <person name="Roest Crollius H."/>
            <person name="Montfort J."/>
            <person name="Robinson-Rechavi M."/>
            <person name="Bouchez O."/>
            <person name="Lampietro C."/>
            <person name="Lopez Roques C."/>
            <person name="Donnadieu C."/>
            <person name="Postlethwait J."/>
            <person name="Bobe J."/>
            <person name="Dillon D."/>
            <person name="Chandos A."/>
            <person name="von Hippel F."/>
            <person name="Guiguen Y."/>
        </authorList>
    </citation>
    <scope>NUCLEOTIDE SEQUENCE</scope>
    <source>
        <strain evidence="1">YG-Jan2019</strain>
    </source>
</reference>
<dbReference type="EMBL" id="CM055738">
    <property type="protein sequence ID" value="KAJ8004581.1"/>
    <property type="molecule type" value="Genomic_DNA"/>
</dbReference>
<protein>
    <submittedName>
        <fullName evidence="1">Uncharacterized protein</fullName>
    </submittedName>
</protein>
<gene>
    <name evidence="1" type="ORF">DPEC_G00137760</name>
</gene>
<sequence length="199" mass="22200">LSSGNFSLLLQELKTGDDQTTFYLFHQQDDKKGHTIIQNKKMCLFPSYSVESFQKPVVTMNYEDRKAECSSTGGYPEPTLTWTNQNGLMDQGVTQIIRNPSGTFNISSTVNITENQTVMCVIYNPTLNETLRSTQQTMSDSNPSNNLYVIAAVIGPVIGTVIVGALIVFYFRRKWCCCSQAELNPPELQAELEGLNPPQ</sequence>